<gene>
    <name evidence="9" type="ORF">FANTH_7974</name>
</gene>
<dbReference type="PROSITE" id="PS00086">
    <property type="entry name" value="CYTOCHROME_P450"/>
    <property type="match status" value="2"/>
</dbReference>
<evidence type="ECO:0000256" key="2">
    <source>
        <dbReference type="ARBA" id="ARBA00022617"/>
    </source>
</evidence>
<evidence type="ECO:0000256" key="3">
    <source>
        <dbReference type="ARBA" id="ARBA00022723"/>
    </source>
</evidence>
<dbReference type="GO" id="GO:0006351">
    <property type="term" value="P:DNA-templated transcription"/>
    <property type="evidence" value="ECO:0007669"/>
    <property type="project" value="InterPro"/>
</dbReference>
<dbReference type="PANTHER" id="PTHR24305">
    <property type="entry name" value="CYTOCHROME P450"/>
    <property type="match status" value="1"/>
</dbReference>
<keyword evidence="7" id="KW-0812">Transmembrane</keyword>
<sequence>MTLDDTLLKYSATTLLFWGITALVTAALIWLVFSELTSPLGSYPGPFLARWTNLWRLYQVQTQRYQWTIKDLHNKYGPVVRIGPNLLDLDYPELIKTIYSTDGKWCKTEFYHNSSAVINGKITYHLFSTTDQAAHARLKRPIVKYYSMSNILNLESHVDTVISDFCDHLETRFMDKQSQEKQFDFGQWIAFYTWDMISSATFSQRFGYMEKAYDFDGTIHTADQVTDYFAMVGQMPFLDYLLDKNPIKRIGPPNLGNVTRISVEKMMSRVDKLDEIDRKPAEELDFLDHFLNAMKKSPDLVDTSVITGYLQVNMLAGADTTAITLRAIFNFLLENPLTMIRLKKELLSLDYDGAKEKVVSYKSARAVPYLDAVIRESMRMHPGVGMLLERYVPDTGLQLPDGSFVPGGTAVGLNPYIIGRNKGIWGDDADEFRPERWLQNSGEDDEAFQQRLRQMNGADLTFGGGSRICIGRNLALLEIYKVVATLVSRYEILSVPGQKMKIISTWFPRQSGLICQLLAASILYNFFFHPLSKYPGPPLARVSRLWSRIGNLRGRKSERIHEAHAMYGSVVRVGPNELSFSTPAAVQAIYTSNNFTKEETFYRAKRIFHENHLFSFRDAEAHKIRRKNFSRGFSQSSMLDFEPHVSSKIKTLLNQWAARANNGPIDVYPWCHWLGFDVIYHLMFDEDPGSVQRGQPHQVMRYIKAWKPTFIYKEFLPQMEQYGVYVPGPVGGYFREVRTWKEYALTLIEEVRQKDSHTPFLRNVLSADKSEDMAQHLTNSELAEECMGGMFGGSGTTANTFIYILWACLRQPKVIAKLRSELLPAFPDPALVPDYQTCSKLPYLQAVINETLRRYPTIVATLPRTAINDTIIDGIPVPKGTIVGTQNFTMHRNEDAFPSPEEFIPERWLTTDGNETRKASWTPFSVGSRRCIGINLAQMELSKLTAAFFLRFDGKVDESMTEEDMRIYVSDLEARVQEYERQSQATVSLSSVISGTNAYPDLYPTQDSVLGRGKDKWHRQIRQQPDMEIIHDPPSTSHAHYEGVPSDGRFPTPPRTDSVNSDAMVVVPSPECGDSRDLGQSSSISFIQSMLRTVNRDHSVFRVSHHPSKNPYPFLQAIDEEALFLPPRRVADGFVQAYWKFLHPILPILHRPTFMRLYDKLWMVDDTRGSSQICNVDDAVFFSTLNIVLAIGCQFSEQMEPIRRLTMATKFYQRSKALLADELLDYPSLALVQLLLLTGVYLQSTEHANRCWNIVGSAIRSAQSMGLHLDRKRNSINQLEREMERRLACTFGRPPMVLDSSSVPKPEMINDEYLSEAGQGFQPLDAYPQMGSFIYSCNLFDILHQILVEFYVNKKPSPHSENKDSWLGEELQLVMDYHRKLIKFQETLPPFLVTSGRYMDSLFAGESETALGSRILHSRPVVLLVAQVSNEAKARDMLSSQDSLDRHLALKACTLCISTTQELVAHMYENMGTSYWTSISHKIHYAFACVVVLAAARLYPMLSADVGKESIQASWSQCMRVFDQYKLQSPAASHVIRILGVLESRLPGFEQGINGPQFGTHIHTGERDALEEQVNRSLDDNERILDSGMSLDSLQELDFDSTWAILDELLQCESFSYNVTSGTGQGGLDWGIRGELL</sequence>
<dbReference type="PANTHER" id="PTHR24305:SF164">
    <property type="entry name" value="P450, PUTATIVE (EUROFUNG)-RELATED"/>
    <property type="match status" value="1"/>
</dbReference>
<feature type="transmembrane region" description="Helical" evidence="7">
    <location>
        <begin position="12"/>
        <end position="33"/>
    </location>
</feature>
<dbReference type="CDD" id="cd12148">
    <property type="entry name" value="fungal_TF_MHR"/>
    <property type="match status" value="1"/>
</dbReference>
<reference evidence="9 10" key="1">
    <citation type="journal article" date="2020" name="BMC Genomics">
        <title>Correction to: Identification and distribution of gene clusters required for synthesis of sphingolipid metabolism inhibitors in diverse species of the filamentous fungus Fusarium.</title>
        <authorList>
            <person name="Kim H.S."/>
            <person name="Lohmar J.M."/>
            <person name="Busman M."/>
            <person name="Brown D.W."/>
            <person name="Naumann T.A."/>
            <person name="Divon H.H."/>
            <person name="Lysoe E."/>
            <person name="Uhlig S."/>
            <person name="Proctor R.H."/>
        </authorList>
    </citation>
    <scope>NUCLEOTIDE SEQUENCE [LARGE SCALE GENOMIC DNA]</scope>
    <source>
        <strain evidence="9 10">NRRL 25214</strain>
    </source>
</reference>
<keyword evidence="4 6" id="KW-0408">Iron</keyword>
<keyword evidence="2 6" id="KW-0349">Heme</keyword>
<dbReference type="SMART" id="SM00906">
    <property type="entry name" value="Fungal_trans"/>
    <property type="match status" value="1"/>
</dbReference>
<dbReference type="InterPro" id="IPR050121">
    <property type="entry name" value="Cytochrome_P450_monoxygenase"/>
</dbReference>
<dbReference type="EMBL" id="JABEVY010000184">
    <property type="protein sequence ID" value="KAF5243845.1"/>
    <property type="molecule type" value="Genomic_DNA"/>
</dbReference>
<keyword evidence="5" id="KW-0539">Nucleus</keyword>
<keyword evidence="7" id="KW-0472">Membrane</keyword>
<comment type="caution">
    <text evidence="9">The sequence shown here is derived from an EMBL/GenBank/DDBJ whole genome shotgun (WGS) entry which is preliminary data.</text>
</comment>
<proteinExistence type="predicted"/>
<accession>A0A8H5E1P7</accession>
<evidence type="ECO:0000259" key="8">
    <source>
        <dbReference type="SMART" id="SM00906"/>
    </source>
</evidence>
<evidence type="ECO:0000256" key="5">
    <source>
        <dbReference type="ARBA" id="ARBA00023242"/>
    </source>
</evidence>
<dbReference type="Pfam" id="PF04082">
    <property type="entry name" value="Fungal_trans"/>
    <property type="match status" value="1"/>
</dbReference>
<feature type="binding site" description="axial binding residue" evidence="6">
    <location>
        <position position="469"/>
    </location>
    <ligand>
        <name>heme</name>
        <dbReference type="ChEBI" id="CHEBI:30413"/>
    </ligand>
    <ligandPart>
        <name>Fe</name>
        <dbReference type="ChEBI" id="CHEBI:18248"/>
    </ligandPart>
</feature>
<dbReference type="PRINTS" id="PR00385">
    <property type="entry name" value="P450"/>
</dbReference>
<dbReference type="GO" id="GO:0004497">
    <property type="term" value="F:monooxygenase activity"/>
    <property type="evidence" value="ECO:0007669"/>
    <property type="project" value="InterPro"/>
</dbReference>
<dbReference type="InterPro" id="IPR017972">
    <property type="entry name" value="Cyt_P450_CS"/>
</dbReference>
<dbReference type="InterPro" id="IPR007219">
    <property type="entry name" value="XnlR_reg_dom"/>
</dbReference>
<evidence type="ECO:0000256" key="6">
    <source>
        <dbReference type="PIRSR" id="PIRSR602401-1"/>
    </source>
</evidence>
<dbReference type="CDD" id="cd11060">
    <property type="entry name" value="CYP57A1-like"/>
    <property type="match status" value="1"/>
</dbReference>
<dbReference type="GO" id="GO:0008270">
    <property type="term" value="F:zinc ion binding"/>
    <property type="evidence" value="ECO:0007669"/>
    <property type="project" value="InterPro"/>
</dbReference>
<dbReference type="InterPro" id="IPR002401">
    <property type="entry name" value="Cyt_P450_E_grp-I"/>
</dbReference>
<dbReference type="GO" id="GO:0016705">
    <property type="term" value="F:oxidoreductase activity, acting on paired donors, with incorporation or reduction of molecular oxygen"/>
    <property type="evidence" value="ECO:0007669"/>
    <property type="project" value="InterPro"/>
</dbReference>
<dbReference type="InterPro" id="IPR001128">
    <property type="entry name" value="Cyt_P450"/>
</dbReference>
<dbReference type="Proteomes" id="UP000573603">
    <property type="component" value="Unassembled WGS sequence"/>
</dbReference>
<name>A0A8H5E1P7_9HYPO</name>
<evidence type="ECO:0000256" key="1">
    <source>
        <dbReference type="ARBA" id="ARBA00001971"/>
    </source>
</evidence>
<evidence type="ECO:0000256" key="4">
    <source>
        <dbReference type="ARBA" id="ARBA00023004"/>
    </source>
</evidence>
<evidence type="ECO:0000313" key="9">
    <source>
        <dbReference type="EMBL" id="KAF5243845.1"/>
    </source>
</evidence>
<dbReference type="PRINTS" id="PR00463">
    <property type="entry name" value="EP450I"/>
</dbReference>
<comment type="cofactor">
    <cofactor evidence="1 6">
        <name>heme</name>
        <dbReference type="ChEBI" id="CHEBI:30413"/>
    </cofactor>
</comment>
<evidence type="ECO:0000256" key="7">
    <source>
        <dbReference type="SAM" id="Phobius"/>
    </source>
</evidence>
<organism evidence="9 10">
    <name type="scientific">Fusarium anthophilum</name>
    <dbReference type="NCBI Taxonomy" id="48485"/>
    <lineage>
        <taxon>Eukaryota</taxon>
        <taxon>Fungi</taxon>
        <taxon>Dikarya</taxon>
        <taxon>Ascomycota</taxon>
        <taxon>Pezizomycotina</taxon>
        <taxon>Sordariomycetes</taxon>
        <taxon>Hypocreomycetidae</taxon>
        <taxon>Hypocreales</taxon>
        <taxon>Nectriaceae</taxon>
        <taxon>Fusarium</taxon>
        <taxon>Fusarium fujikuroi species complex</taxon>
    </lineage>
</organism>
<protein>
    <recommendedName>
        <fullName evidence="8">Xylanolytic transcriptional activator regulatory domain-containing protein</fullName>
    </recommendedName>
</protein>
<dbReference type="SUPFAM" id="SSF48264">
    <property type="entry name" value="Cytochrome P450"/>
    <property type="match status" value="2"/>
</dbReference>
<dbReference type="InterPro" id="IPR036396">
    <property type="entry name" value="Cyt_P450_sf"/>
</dbReference>
<keyword evidence="3 6" id="KW-0479">Metal-binding</keyword>
<feature type="domain" description="Xylanolytic transcriptional activator regulatory" evidence="8">
    <location>
        <begin position="1251"/>
        <end position="1312"/>
    </location>
</feature>
<dbReference type="GO" id="GO:0003677">
    <property type="term" value="F:DNA binding"/>
    <property type="evidence" value="ECO:0007669"/>
    <property type="project" value="InterPro"/>
</dbReference>
<dbReference type="GO" id="GO:0020037">
    <property type="term" value="F:heme binding"/>
    <property type="evidence" value="ECO:0007669"/>
    <property type="project" value="InterPro"/>
</dbReference>
<keyword evidence="7" id="KW-1133">Transmembrane helix</keyword>
<dbReference type="Pfam" id="PF00067">
    <property type="entry name" value="p450"/>
    <property type="match status" value="2"/>
</dbReference>
<dbReference type="Gene3D" id="1.10.630.10">
    <property type="entry name" value="Cytochrome P450"/>
    <property type="match status" value="2"/>
</dbReference>
<dbReference type="GO" id="GO:0005506">
    <property type="term" value="F:iron ion binding"/>
    <property type="evidence" value="ECO:0007669"/>
    <property type="project" value="InterPro"/>
</dbReference>
<keyword evidence="10" id="KW-1185">Reference proteome</keyword>
<evidence type="ECO:0000313" key="10">
    <source>
        <dbReference type="Proteomes" id="UP000573603"/>
    </source>
</evidence>